<dbReference type="PRINTS" id="PR00420">
    <property type="entry name" value="RNGMNOXGNASE"/>
</dbReference>
<dbReference type="PANTHER" id="PTHR13789">
    <property type="entry name" value="MONOOXYGENASE"/>
    <property type="match status" value="1"/>
</dbReference>
<comment type="caution">
    <text evidence="3">The sequence shown here is derived from an EMBL/GenBank/DDBJ whole genome shotgun (WGS) entry which is preliminary data.</text>
</comment>
<protein>
    <submittedName>
        <fullName evidence="3">FAD-dependent oxidoreductase</fullName>
    </submittedName>
</protein>
<dbReference type="PANTHER" id="PTHR13789:SF309">
    <property type="entry name" value="PUTATIVE (AFU_ORTHOLOGUE AFUA_6G14510)-RELATED"/>
    <property type="match status" value="1"/>
</dbReference>
<dbReference type="Proteomes" id="UP001589789">
    <property type="component" value="Unassembled WGS sequence"/>
</dbReference>
<keyword evidence="1" id="KW-0560">Oxidoreductase</keyword>
<accession>A0ABV6IQ20</accession>
<evidence type="ECO:0000256" key="2">
    <source>
        <dbReference type="ARBA" id="ARBA00023033"/>
    </source>
</evidence>
<name>A0ABV6IQ20_9PROT</name>
<dbReference type="InterPro" id="IPR036188">
    <property type="entry name" value="FAD/NAD-bd_sf"/>
</dbReference>
<keyword evidence="4" id="KW-1185">Reference proteome</keyword>
<sequence>MRIGIIGSGVAGSLLAEGLLGASGQEVTVFERAAAGDHAEAGTGLNLGPNALKALRLHAPARHGAVRAVSLPWHRWRADLTDGTPLLDLDLMEVAEEPGLRIRWSELYRALRAPVSHLTRQGHAMEALEEDAAGRLVPVFRTPDGTLLRHGGFDLLVGADGRYSRLRALTDGEPVPEHLGLCIWRLLVSEATNCPFDDYGQWFQGSNRLLAFRVPGNAVYIAGTFQLGGEVPIPPEARTAAFQRALFTPRGAPPCPAVAWMLDRIAADIPGIHWARTQEAPMLRHAAGGRALFLGDAAQAMVPTLGQGATQAIEDGTIAASLLRTGEDAAAVAATVASWRDPRVDFARRISRAASDTILGADPVEGTRRKGREPFLGELRRLYTEVPGPEELGLPARTEAA</sequence>
<evidence type="ECO:0000313" key="4">
    <source>
        <dbReference type="Proteomes" id="UP001589789"/>
    </source>
</evidence>
<dbReference type="Gene3D" id="3.50.50.60">
    <property type="entry name" value="FAD/NAD(P)-binding domain"/>
    <property type="match status" value="1"/>
</dbReference>
<organism evidence="3 4">
    <name type="scientific">Muricoccus vinaceus</name>
    <dbReference type="NCBI Taxonomy" id="424704"/>
    <lineage>
        <taxon>Bacteria</taxon>
        <taxon>Pseudomonadati</taxon>
        <taxon>Pseudomonadota</taxon>
        <taxon>Alphaproteobacteria</taxon>
        <taxon>Acetobacterales</taxon>
        <taxon>Roseomonadaceae</taxon>
        <taxon>Muricoccus</taxon>
    </lineage>
</organism>
<evidence type="ECO:0000313" key="3">
    <source>
        <dbReference type="EMBL" id="MFC0385319.1"/>
    </source>
</evidence>
<gene>
    <name evidence="3" type="ORF">ACFFIC_07095</name>
</gene>
<dbReference type="SUPFAM" id="SSF51905">
    <property type="entry name" value="FAD/NAD(P)-binding domain"/>
    <property type="match status" value="1"/>
</dbReference>
<dbReference type="EMBL" id="JBHLVZ010000005">
    <property type="protein sequence ID" value="MFC0385319.1"/>
    <property type="molecule type" value="Genomic_DNA"/>
</dbReference>
<reference evidence="3 4" key="1">
    <citation type="submission" date="2024-09" db="EMBL/GenBank/DDBJ databases">
        <authorList>
            <person name="Sun Q."/>
            <person name="Mori K."/>
        </authorList>
    </citation>
    <scope>NUCLEOTIDE SEQUENCE [LARGE SCALE GENOMIC DNA]</scope>
    <source>
        <strain evidence="3 4">CCM 7468</strain>
    </source>
</reference>
<proteinExistence type="predicted"/>
<evidence type="ECO:0000256" key="1">
    <source>
        <dbReference type="ARBA" id="ARBA00023002"/>
    </source>
</evidence>
<dbReference type="InterPro" id="IPR050493">
    <property type="entry name" value="FAD-dep_Monooxygenase_BioMet"/>
</dbReference>
<keyword evidence="2" id="KW-0503">Monooxygenase</keyword>
<dbReference type="RefSeq" id="WP_377049468.1">
    <property type="nucleotide sequence ID" value="NZ_JBHLVZ010000005.1"/>
</dbReference>